<evidence type="ECO:0000313" key="4">
    <source>
        <dbReference type="Proteomes" id="UP000008311"/>
    </source>
</evidence>
<dbReference type="EMBL" id="EQ975162">
    <property type="protein sequence ID" value="EEF27756.1"/>
    <property type="molecule type" value="Genomic_DNA"/>
</dbReference>
<keyword evidence="2" id="KW-0732">Signal</keyword>
<dbReference type="AlphaFoldDB" id="B9T8Q3"/>
<sequence length="172" mass="16743">MKNTTVWMMALYMLGATACADRMNQGSSGGSGYSSGSGGTGGSASTSGSGYAPGSASTSGGTGSSGSMGSGTGSASGSGSMMAGPGTQQAQASYGVVQAIDQLQRQDVGVSAMGASGAAAAGGTMGGSPTDKVYRITLRMDDGSSQMIVEESMPGYKIGDRVRYSNGSVQAY</sequence>
<feature type="chain" id="PRO_5002892018" evidence="2">
    <location>
        <begin position="21"/>
        <end position="172"/>
    </location>
</feature>
<feature type="compositionally biased region" description="Low complexity" evidence="1">
    <location>
        <begin position="77"/>
        <end position="86"/>
    </location>
</feature>
<dbReference type="PROSITE" id="PS51257">
    <property type="entry name" value="PROKAR_LIPOPROTEIN"/>
    <property type="match status" value="1"/>
</dbReference>
<accession>B9T8Q3</accession>
<dbReference type="Proteomes" id="UP000008311">
    <property type="component" value="Unassembled WGS sequence"/>
</dbReference>
<keyword evidence="4" id="KW-1185">Reference proteome</keyword>
<feature type="compositionally biased region" description="Gly residues" evidence="1">
    <location>
        <begin position="27"/>
        <end position="42"/>
    </location>
</feature>
<dbReference type="InParanoid" id="B9T8Q3"/>
<organism evidence="3 4">
    <name type="scientific">Ricinus communis</name>
    <name type="common">Castor bean</name>
    <dbReference type="NCBI Taxonomy" id="3988"/>
    <lineage>
        <taxon>Eukaryota</taxon>
        <taxon>Viridiplantae</taxon>
        <taxon>Streptophyta</taxon>
        <taxon>Embryophyta</taxon>
        <taxon>Tracheophyta</taxon>
        <taxon>Spermatophyta</taxon>
        <taxon>Magnoliopsida</taxon>
        <taxon>eudicotyledons</taxon>
        <taxon>Gunneridae</taxon>
        <taxon>Pentapetalae</taxon>
        <taxon>rosids</taxon>
        <taxon>fabids</taxon>
        <taxon>Malpighiales</taxon>
        <taxon>Euphorbiaceae</taxon>
        <taxon>Acalyphoideae</taxon>
        <taxon>Acalypheae</taxon>
        <taxon>Ricinus</taxon>
    </lineage>
</organism>
<evidence type="ECO:0000256" key="2">
    <source>
        <dbReference type="SAM" id="SignalP"/>
    </source>
</evidence>
<evidence type="ECO:0000256" key="1">
    <source>
        <dbReference type="SAM" id="MobiDB-lite"/>
    </source>
</evidence>
<feature type="compositionally biased region" description="Low complexity" evidence="1">
    <location>
        <begin position="43"/>
        <end position="59"/>
    </location>
</feature>
<gene>
    <name evidence="3" type="ORF">RCOM_0386230</name>
</gene>
<evidence type="ECO:0000313" key="3">
    <source>
        <dbReference type="EMBL" id="EEF27756.1"/>
    </source>
</evidence>
<protein>
    <submittedName>
        <fullName evidence="3">Sericin-1, putative</fullName>
    </submittedName>
</protein>
<name>B9T8Q3_RICCO</name>
<feature type="region of interest" description="Disordered" evidence="1">
    <location>
        <begin position="25"/>
        <end position="87"/>
    </location>
</feature>
<proteinExistence type="predicted"/>
<feature type="signal peptide" evidence="2">
    <location>
        <begin position="1"/>
        <end position="20"/>
    </location>
</feature>
<feature type="compositionally biased region" description="Gly residues" evidence="1">
    <location>
        <begin position="60"/>
        <end position="76"/>
    </location>
</feature>
<reference evidence="4" key="1">
    <citation type="journal article" date="2010" name="Nat. Biotechnol.">
        <title>Draft genome sequence of the oilseed species Ricinus communis.</title>
        <authorList>
            <person name="Chan A.P."/>
            <person name="Crabtree J."/>
            <person name="Zhao Q."/>
            <person name="Lorenzi H."/>
            <person name="Orvis J."/>
            <person name="Puiu D."/>
            <person name="Melake-Berhan A."/>
            <person name="Jones K.M."/>
            <person name="Redman J."/>
            <person name="Chen G."/>
            <person name="Cahoon E.B."/>
            <person name="Gedil M."/>
            <person name="Stanke M."/>
            <person name="Haas B.J."/>
            <person name="Wortman J.R."/>
            <person name="Fraser-Liggett C.M."/>
            <person name="Ravel J."/>
            <person name="Rabinowicz P.D."/>
        </authorList>
    </citation>
    <scope>NUCLEOTIDE SEQUENCE [LARGE SCALE GENOMIC DNA]</scope>
    <source>
        <strain evidence="4">cv. Hale</strain>
    </source>
</reference>